<dbReference type="InterPro" id="IPR029071">
    <property type="entry name" value="Ubiquitin-like_domsf"/>
</dbReference>
<proteinExistence type="predicted"/>
<dbReference type="PROSITE" id="PS00299">
    <property type="entry name" value="UBIQUITIN_1"/>
    <property type="match status" value="1"/>
</dbReference>
<keyword evidence="1" id="KW-1133">Transmembrane helix</keyword>
<feature type="transmembrane region" description="Helical" evidence="1">
    <location>
        <begin position="243"/>
        <end position="263"/>
    </location>
</feature>
<feature type="domain" description="Ubiquitin-like" evidence="2">
    <location>
        <begin position="18"/>
        <end position="90"/>
    </location>
</feature>
<dbReference type="PRINTS" id="PR00348">
    <property type="entry name" value="UBIQUITIN"/>
</dbReference>
<organism evidence="3">
    <name type="scientific">Spongospora subterranea</name>
    <dbReference type="NCBI Taxonomy" id="70186"/>
    <lineage>
        <taxon>Eukaryota</taxon>
        <taxon>Sar</taxon>
        <taxon>Rhizaria</taxon>
        <taxon>Endomyxa</taxon>
        <taxon>Phytomyxea</taxon>
        <taxon>Plasmodiophorida</taxon>
        <taxon>Plasmodiophoridae</taxon>
        <taxon>Spongospora</taxon>
    </lineage>
</organism>
<dbReference type="GO" id="GO:0005654">
    <property type="term" value="C:nucleoplasm"/>
    <property type="evidence" value="ECO:0007669"/>
    <property type="project" value="TreeGrafter"/>
</dbReference>
<dbReference type="PANTHER" id="PTHR10621:SF0">
    <property type="entry name" value="UV EXCISION REPAIR PROTEIN RAD23"/>
    <property type="match status" value="1"/>
</dbReference>
<feature type="transmembrane region" description="Helical" evidence="1">
    <location>
        <begin position="208"/>
        <end position="231"/>
    </location>
</feature>
<dbReference type="InterPro" id="IPR019956">
    <property type="entry name" value="Ubiquitin_dom"/>
</dbReference>
<dbReference type="GO" id="GO:0070628">
    <property type="term" value="F:proteasome binding"/>
    <property type="evidence" value="ECO:0007669"/>
    <property type="project" value="TreeGrafter"/>
</dbReference>
<sequence length="289" mass="32037">HGNYSDHGEELRAQNSIMIIQIRSVAGQTIQVDGVNASDTVGELKAKIEAQRSIPAHLQRLIFSGKELNDGDNMSSNNIGDMAIIQMVVRTDRVISDAQYASMLQDQEEVIVFDVPLQDPVDGDDIIIQAVREQISNFEPNQTSRENLRKATEAFQFSKVLVVFVMIDAVVLWFAVVALQYSQILVLLFATVAPVIGYAGARHYRAPLLAVYCIYLLVNCAVRMYLIQVSWASGATNAAKQTMFGAVGLVMEFIILSVTIKLISSIRQQDPNDLALLRQNIHPCQVMAR</sequence>
<dbReference type="Pfam" id="PF00240">
    <property type="entry name" value="ubiquitin"/>
    <property type="match status" value="1"/>
</dbReference>
<feature type="transmembrane region" description="Helical" evidence="1">
    <location>
        <begin position="181"/>
        <end position="201"/>
    </location>
</feature>
<name>A0A0H5RDC6_9EUKA</name>
<keyword evidence="1" id="KW-0812">Transmembrane</keyword>
<dbReference type="PROSITE" id="PS50053">
    <property type="entry name" value="UBIQUITIN_2"/>
    <property type="match status" value="1"/>
</dbReference>
<accession>A0A0H5RDC6</accession>
<dbReference type="EMBL" id="HACM01011561">
    <property type="protein sequence ID" value="CRZ12003.1"/>
    <property type="molecule type" value="Transcribed_RNA"/>
</dbReference>
<dbReference type="GO" id="GO:0031593">
    <property type="term" value="F:polyubiquitin modification-dependent protein binding"/>
    <property type="evidence" value="ECO:0007669"/>
    <property type="project" value="TreeGrafter"/>
</dbReference>
<dbReference type="InterPro" id="IPR019954">
    <property type="entry name" value="Ubiquitin_CS"/>
</dbReference>
<dbReference type="Gene3D" id="3.10.20.90">
    <property type="entry name" value="Phosphatidylinositol 3-kinase Catalytic Subunit, Chain A, domain 1"/>
    <property type="match status" value="1"/>
</dbReference>
<keyword evidence="1" id="KW-0472">Membrane</keyword>
<dbReference type="SMART" id="SM00213">
    <property type="entry name" value="UBQ"/>
    <property type="match status" value="1"/>
</dbReference>
<feature type="non-terminal residue" evidence="3">
    <location>
        <position position="1"/>
    </location>
</feature>
<evidence type="ECO:0000313" key="3">
    <source>
        <dbReference type="EMBL" id="CRZ12003.1"/>
    </source>
</evidence>
<protein>
    <recommendedName>
        <fullName evidence="2">Ubiquitin-like domain-containing protein</fullName>
    </recommendedName>
</protein>
<evidence type="ECO:0000259" key="2">
    <source>
        <dbReference type="PROSITE" id="PS50053"/>
    </source>
</evidence>
<dbReference type="AlphaFoldDB" id="A0A0H5RDC6"/>
<dbReference type="GO" id="GO:0005829">
    <property type="term" value="C:cytosol"/>
    <property type="evidence" value="ECO:0007669"/>
    <property type="project" value="TreeGrafter"/>
</dbReference>
<reference evidence="3" key="1">
    <citation type="submission" date="2015-04" db="EMBL/GenBank/DDBJ databases">
        <title>The genome sequence of the plant pathogenic Rhizarian Plasmodiophora brassicae reveals insights in its biotrophic life cycle and the origin of chitin synthesis.</title>
        <authorList>
            <person name="Schwelm A."/>
            <person name="Fogelqvist J."/>
            <person name="Knaust A."/>
            <person name="Julke S."/>
            <person name="Lilja T."/>
            <person name="Dhandapani V."/>
            <person name="Bonilla-Rosso G."/>
            <person name="Karlsson M."/>
            <person name="Shevchenko A."/>
            <person name="Choi S.R."/>
            <person name="Kim H.G."/>
            <person name="Park J.Y."/>
            <person name="Lim Y.P."/>
            <person name="Ludwig-Muller J."/>
            <person name="Dixelius C."/>
        </authorList>
    </citation>
    <scope>NUCLEOTIDE SEQUENCE</scope>
    <source>
        <tissue evidence="3">Potato root galls</tissue>
    </source>
</reference>
<dbReference type="InterPro" id="IPR000626">
    <property type="entry name" value="Ubiquitin-like_dom"/>
</dbReference>
<feature type="transmembrane region" description="Helical" evidence="1">
    <location>
        <begin position="154"/>
        <end position="175"/>
    </location>
</feature>
<evidence type="ECO:0000256" key="1">
    <source>
        <dbReference type="SAM" id="Phobius"/>
    </source>
</evidence>
<dbReference type="CDD" id="cd17039">
    <property type="entry name" value="Ubl_ubiquitin_like"/>
    <property type="match status" value="1"/>
</dbReference>
<dbReference type="GO" id="GO:0043130">
    <property type="term" value="F:ubiquitin binding"/>
    <property type="evidence" value="ECO:0007669"/>
    <property type="project" value="TreeGrafter"/>
</dbReference>
<dbReference type="SUPFAM" id="SSF54236">
    <property type="entry name" value="Ubiquitin-like"/>
    <property type="match status" value="1"/>
</dbReference>
<dbReference type="PANTHER" id="PTHR10621">
    <property type="entry name" value="UV EXCISION REPAIR PROTEIN RAD23"/>
    <property type="match status" value="1"/>
</dbReference>
<dbReference type="GO" id="GO:0043161">
    <property type="term" value="P:proteasome-mediated ubiquitin-dependent protein catabolic process"/>
    <property type="evidence" value="ECO:0007669"/>
    <property type="project" value="TreeGrafter"/>
</dbReference>